<feature type="domain" description="Thioredoxin" evidence="5">
    <location>
        <begin position="191"/>
        <end position="333"/>
    </location>
</feature>
<comment type="caution">
    <text evidence="6">The sequence shown here is derived from an EMBL/GenBank/DDBJ whole genome shotgun (WGS) entry which is preliminary data.</text>
</comment>
<gene>
    <name evidence="6" type="ORF">GCM10022291_14480</name>
</gene>
<reference evidence="7" key="1">
    <citation type="journal article" date="2019" name="Int. J. Syst. Evol. Microbiol.">
        <title>The Global Catalogue of Microorganisms (GCM) 10K type strain sequencing project: providing services to taxonomists for standard genome sequencing and annotation.</title>
        <authorList>
            <consortium name="The Broad Institute Genomics Platform"/>
            <consortium name="The Broad Institute Genome Sequencing Center for Infectious Disease"/>
            <person name="Wu L."/>
            <person name="Ma J."/>
        </authorList>
    </citation>
    <scope>NUCLEOTIDE SEQUENCE [LARGE SCALE GENOMIC DNA]</scope>
    <source>
        <strain evidence="7">JCM 17630</strain>
    </source>
</reference>
<name>A0ABP8C6I7_9FLAO</name>
<dbReference type="InterPro" id="IPR050553">
    <property type="entry name" value="Thioredoxin_ResA/DsbE_sf"/>
</dbReference>
<proteinExistence type="predicted"/>
<evidence type="ECO:0000256" key="2">
    <source>
        <dbReference type="ARBA" id="ARBA00022748"/>
    </source>
</evidence>
<dbReference type="CDD" id="cd02966">
    <property type="entry name" value="TlpA_like_family"/>
    <property type="match status" value="1"/>
</dbReference>
<dbReference type="InterPro" id="IPR013740">
    <property type="entry name" value="Redoxin"/>
</dbReference>
<comment type="subcellular location">
    <subcellularLocation>
        <location evidence="1">Cell envelope</location>
    </subcellularLocation>
</comment>
<evidence type="ECO:0000313" key="6">
    <source>
        <dbReference type="EMBL" id="GAA4234621.1"/>
    </source>
</evidence>
<dbReference type="Gene3D" id="3.40.30.10">
    <property type="entry name" value="Glutaredoxin"/>
    <property type="match status" value="1"/>
</dbReference>
<keyword evidence="2" id="KW-0201">Cytochrome c-type biogenesis</keyword>
<evidence type="ECO:0000256" key="1">
    <source>
        <dbReference type="ARBA" id="ARBA00004196"/>
    </source>
</evidence>
<dbReference type="Proteomes" id="UP001501496">
    <property type="component" value="Unassembled WGS sequence"/>
</dbReference>
<evidence type="ECO:0000313" key="7">
    <source>
        <dbReference type="Proteomes" id="UP001501496"/>
    </source>
</evidence>
<dbReference type="PROSITE" id="PS51352">
    <property type="entry name" value="THIOREDOXIN_2"/>
    <property type="match status" value="1"/>
</dbReference>
<sequence>MKNLIYILSVALIFASCKQEANKDFVTFSGTISNPNSDSLIIAQRGIIKTIKVDANGSFSDTLSVEPGNYIFFDGKERASLFLKNGYDLNLSLDTKMFDETLKYEGKGAEPNNYLVKKAILQEKIIDYEELMSMSKTDFDKKMASNSSALKALIDSTTNLDSTFIASQNEEIEGLNKQFSSMYNEKQKLLALTGQDSPKFTDYENHAGGLTSLNDLKGKYVYIDMWATWCGPCKAEIPHLKKIEKAYHGKNIEFVSISVDRKNAYDTWKKMVNEKELGGIQLWAKEDKTFADSYSVTGIPRFILIDPQGKIVKADAPRPSSSKLTELFNELNI</sequence>
<protein>
    <submittedName>
        <fullName evidence="6">TlpA disulfide reductase family protein</fullName>
    </submittedName>
</protein>
<dbReference type="SUPFAM" id="SSF52833">
    <property type="entry name" value="Thioredoxin-like"/>
    <property type="match status" value="1"/>
</dbReference>
<keyword evidence="3" id="KW-1015">Disulfide bond</keyword>
<evidence type="ECO:0000256" key="3">
    <source>
        <dbReference type="ARBA" id="ARBA00023157"/>
    </source>
</evidence>
<evidence type="ECO:0000259" key="5">
    <source>
        <dbReference type="PROSITE" id="PS51352"/>
    </source>
</evidence>
<evidence type="ECO:0000256" key="4">
    <source>
        <dbReference type="ARBA" id="ARBA00023284"/>
    </source>
</evidence>
<accession>A0ABP8C6I7</accession>
<dbReference type="EMBL" id="BAABCA010000003">
    <property type="protein sequence ID" value="GAA4234621.1"/>
    <property type="molecule type" value="Genomic_DNA"/>
</dbReference>
<keyword evidence="7" id="KW-1185">Reference proteome</keyword>
<dbReference type="InterPro" id="IPR013766">
    <property type="entry name" value="Thioredoxin_domain"/>
</dbReference>
<dbReference type="RefSeq" id="WP_344787477.1">
    <property type="nucleotide sequence ID" value="NZ_BAABCA010000003.1"/>
</dbReference>
<dbReference type="InterPro" id="IPR036249">
    <property type="entry name" value="Thioredoxin-like_sf"/>
</dbReference>
<keyword evidence="4" id="KW-0676">Redox-active center</keyword>
<organism evidence="6 7">
    <name type="scientific">Postechiella marina</name>
    <dbReference type="NCBI Taxonomy" id="943941"/>
    <lineage>
        <taxon>Bacteria</taxon>
        <taxon>Pseudomonadati</taxon>
        <taxon>Bacteroidota</taxon>
        <taxon>Flavobacteriia</taxon>
        <taxon>Flavobacteriales</taxon>
        <taxon>Flavobacteriaceae</taxon>
        <taxon>Postechiella</taxon>
    </lineage>
</organism>
<dbReference type="PANTHER" id="PTHR42852:SF6">
    <property type="entry name" value="THIOL:DISULFIDE INTERCHANGE PROTEIN DSBE"/>
    <property type="match status" value="1"/>
</dbReference>
<dbReference type="PROSITE" id="PS51257">
    <property type="entry name" value="PROKAR_LIPOPROTEIN"/>
    <property type="match status" value="1"/>
</dbReference>
<dbReference type="PANTHER" id="PTHR42852">
    <property type="entry name" value="THIOL:DISULFIDE INTERCHANGE PROTEIN DSBE"/>
    <property type="match status" value="1"/>
</dbReference>
<dbReference type="Pfam" id="PF08534">
    <property type="entry name" value="Redoxin"/>
    <property type="match status" value="1"/>
</dbReference>